<evidence type="ECO:0000256" key="1">
    <source>
        <dbReference type="SAM" id="SignalP"/>
    </source>
</evidence>
<reference evidence="2 3" key="1">
    <citation type="submission" date="2019-04" db="EMBL/GenBank/DDBJ databases">
        <title>Salinimonas iocasae sp. nov., a halophilic bacterium isolated from the outer tube casing of tubeworms in Okinawa Trough.</title>
        <authorList>
            <person name="Zhang H."/>
            <person name="Wang H."/>
            <person name="Li C."/>
        </authorList>
    </citation>
    <scope>NUCLEOTIDE SEQUENCE [LARGE SCALE GENOMIC DNA]</scope>
    <source>
        <strain evidence="2 3">KX18D6</strain>
    </source>
</reference>
<evidence type="ECO:0008006" key="4">
    <source>
        <dbReference type="Google" id="ProtNLM"/>
    </source>
</evidence>
<dbReference type="OrthoDB" id="6382870at2"/>
<keyword evidence="3" id="KW-1185">Reference proteome</keyword>
<proteinExistence type="predicted"/>
<keyword evidence="1" id="KW-0732">Signal</keyword>
<evidence type="ECO:0000313" key="2">
    <source>
        <dbReference type="EMBL" id="QCZ93829.1"/>
    </source>
</evidence>
<dbReference type="Proteomes" id="UP000304912">
    <property type="component" value="Chromosome"/>
</dbReference>
<dbReference type="EMBL" id="CP039852">
    <property type="protein sequence ID" value="QCZ93829.1"/>
    <property type="molecule type" value="Genomic_DNA"/>
</dbReference>
<accession>A0A5B7YH98</accession>
<organism evidence="2 3">
    <name type="scientific">Salinimonas iocasae</name>
    <dbReference type="NCBI Taxonomy" id="2572577"/>
    <lineage>
        <taxon>Bacteria</taxon>
        <taxon>Pseudomonadati</taxon>
        <taxon>Pseudomonadota</taxon>
        <taxon>Gammaproteobacteria</taxon>
        <taxon>Alteromonadales</taxon>
        <taxon>Alteromonadaceae</taxon>
        <taxon>Alteromonas/Salinimonas group</taxon>
        <taxon>Salinimonas</taxon>
    </lineage>
</organism>
<gene>
    <name evidence="2" type="ORF">FBQ74_10175</name>
</gene>
<sequence length="203" mass="21599">MITGKRQWILGAGLLLALNTQTASAGLMNTDFSSGYSGWSGEVISYNYLSGMDSTETGNIFNQFGDNFLLSGNEVTLTTSSDAMNDYWSVSMFQEATLAEDIQTLALTVEASLTDPAADFFYVQLRDLTTDNVIDLSAGGLFDISTWAGQSVSFEFGVMDFDFIPADSIAVGDISLGYASVPAPATGLLLALGALISLRRKGC</sequence>
<dbReference type="AlphaFoldDB" id="A0A5B7YH98"/>
<evidence type="ECO:0000313" key="3">
    <source>
        <dbReference type="Proteomes" id="UP000304912"/>
    </source>
</evidence>
<protein>
    <recommendedName>
        <fullName evidence="4">PEP-CTERM protein-sorting domain-containing protein</fullName>
    </recommendedName>
</protein>
<feature type="signal peptide" evidence="1">
    <location>
        <begin position="1"/>
        <end position="25"/>
    </location>
</feature>
<dbReference type="RefSeq" id="WP_139756572.1">
    <property type="nucleotide sequence ID" value="NZ_CP039852.1"/>
</dbReference>
<feature type="chain" id="PRO_5022774803" description="PEP-CTERM protein-sorting domain-containing protein" evidence="1">
    <location>
        <begin position="26"/>
        <end position="203"/>
    </location>
</feature>
<name>A0A5B7YH98_9ALTE</name>
<dbReference type="KEGG" id="salk:FBQ74_10175"/>